<reference evidence="2 3" key="1">
    <citation type="journal article" date="2014" name="Genome Announc.">
        <title>Complete Genome Sequence of Polychlorinated Biphenyl Degrader Comamonas testosteroni TK102 (NBRC 109938).</title>
        <authorList>
            <person name="Fukuda K."/>
            <person name="Hosoyama A."/>
            <person name="Tsuchikane K."/>
            <person name="Ohji S."/>
            <person name="Yamazoe A."/>
            <person name="Fujita N."/>
            <person name="Shintani M."/>
            <person name="Kimbara K."/>
        </authorList>
    </citation>
    <scope>NUCLEOTIDE SEQUENCE [LARGE SCALE GENOMIC DNA]</scope>
    <source>
        <strain evidence="2">TK102</strain>
    </source>
</reference>
<dbReference type="InterPro" id="IPR013766">
    <property type="entry name" value="Thioredoxin_domain"/>
</dbReference>
<dbReference type="InterPro" id="IPR036249">
    <property type="entry name" value="Thioredoxin-like_sf"/>
</dbReference>
<organism evidence="2 3">
    <name type="scientific">Comamonas testosteroni TK102</name>
    <dbReference type="NCBI Taxonomy" id="1392005"/>
    <lineage>
        <taxon>Bacteria</taxon>
        <taxon>Pseudomonadati</taxon>
        <taxon>Pseudomonadota</taxon>
        <taxon>Betaproteobacteria</taxon>
        <taxon>Burkholderiales</taxon>
        <taxon>Comamonadaceae</taxon>
        <taxon>Comamonas</taxon>
    </lineage>
</organism>
<dbReference type="Pfam" id="PF00085">
    <property type="entry name" value="Thioredoxin"/>
    <property type="match status" value="1"/>
</dbReference>
<evidence type="ECO:0000313" key="3">
    <source>
        <dbReference type="Proteomes" id="UP000028782"/>
    </source>
</evidence>
<dbReference type="SUPFAM" id="SSF52833">
    <property type="entry name" value="Thioredoxin-like"/>
    <property type="match status" value="1"/>
</dbReference>
<dbReference type="CDD" id="cd02947">
    <property type="entry name" value="TRX_family"/>
    <property type="match status" value="1"/>
</dbReference>
<protein>
    <submittedName>
        <fullName evidence="2">Thioredoxin</fullName>
    </submittedName>
</protein>
<sequence length="143" mass="16263">MADQCKGVREGRPRVCEMKQEITKVQEWLVVCLCADWCGTCKQYRQPFEALAAQFPQMRFVWLDVEDREDVAGDLDIETFPSILVAQGERARFLGPVLPQTGVLARMLQSLPTDAAAKPSQEQEAQELLQRLLRADDLQDVLR</sequence>
<dbReference type="KEGG" id="ctes:O987_11210"/>
<feature type="domain" description="Thioredoxin" evidence="1">
    <location>
        <begin position="1"/>
        <end position="134"/>
    </location>
</feature>
<name>A0A076PNT8_COMTE</name>
<gene>
    <name evidence="2" type="ORF">O987_11210</name>
</gene>
<dbReference type="Proteomes" id="UP000028782">
    <property type="component" value="Chromosome"/>
</dbReference>
<evidence type="ECO:0000259" key="1">
    <source>
        <dbReference type="PROSITE" id="PS51352"/>
    </source>
</evidence>
<dbReference type="HOGENOM" id="CLU_141074_2_0_4"/>
<dbReference type="EMBL" id="CP006704">
    <property type="protein sequence ID" value="AIJ46361.1"/>
    <property type="molecule type" value="Genomic_DNA"/>
</dbReference>
<evidence type="ECO:0000313" key="2">
    <source>
        <dbReference type="EMBL" id="AIJ46361.1"/>
    </source>
</evidence>
<dbReference type="AlphaFoldDB" id="A0A076PNT8"/>
<dbReference type="PROSITE" id="PS51352">
    <property type="entry name" value="THIOREDOXIN_2"/>
    <property type="match status" value="1"/>
</dbReference>
<accession>A0A076PNT8</accession>
<proteinExistence type="predicted"/>
<dbReference type="Gene3D" id="3.40.30.10">
    <property type="entry name" value="Glutaredoxin"/>
    <property type="match status" value="1"/>
</dbReference>